<dbReference type="GO" id="GO:0008289">
    <property type="term" value="F:lipid binding"/>
    <property type="evidence" value="ECO:0007669"/>
    <property type="project" value="InterPro"/>
</dbReference>
<feature type="signal peptide" evidence="4">
    <location>
        <begin position="1"/>
        <end position="23"/>
    </location>
</feature>
<protein>
    <recommendedName>
        <fullName evidence="5">Bifunctional inhibitor/plant lipid transfer protein/seed storage helical domain-containing protein</fullName>
    </recommendedName>
</protein>
<dbReference type="InterPro" id="IPR036312">
    <property type="entry name" value="Bifun_inhib/LTP/seed_sf"/>
</dbReference>
<dbReference type="Gene3D" id="1.10.110.10">
    <property type="entry name" value="Plant lipid-transfer and hydrophobic proteins"/>
    <property type="match status" value="1"/>
</dbReference>
<dbReference type="InterPro" id="IPR016140">
    <property type="entry name" value="Bifunc_inhib/LTP/seed_store"/>
</dbReference>
<dbReference type="Pfam" id="PF00234">
    <property type="entry name" value="Tryp_alpha_amyl"/>
    <property type="match status" value="1"/>
</dbReference>
<evidence type="ECO:0000256" key="2">
    <source>
        <dbReference type="ARBA" id="ARBA00022729"/>
    </source>
</evidence>
<evidence type="ECO:0000256" key="1">
    <source>
        <dbReference type="ARBA" id="ARBA00009748"/>
    </source>
</evidence>
<evidence type="ECO:0000256" key="4">
    <source>
        <dbReference type="SAM" id="SignalP"/>
    </source>
</evidence>
<dbReference type="CDD" id="cd01960">
    <property type="entry name" value="nsLTP1"/>
    <property type="match status" value="1"/>
</dbReference>
<evidence type="ECO:0000256" key="3">
    <source>
        <dbReference type="ARBA" id="ARBA00023157"/>
    </source>
</evidence>
<feature type="domain" description="Bifunctional inhibitor/plant lipid transfer protein/seed storage helical" evidence="5">
    <location>
        <begin position="33"/>
        <end position="101"/>
    </location>
</feature>
<dbReference type="SUPFAM" id="SSF47699">
    <property type="entry name" value="Bifunctional inhibitor/lipid-transfer protein/seed storage 2S albumin"/>
    <property type="match status" value="1"/>
</dbReference>
<keyword evidence="3" id="KW-1015">Disulfide bond</keyword>
<evidence type="ECO:0000259" key="5">
    <source>
        <dbReference type="Pfam" id="PF00234"/>
    </source>
</evidence>
<accession>A0A9D5AMI8</accession>
<evidence type="ECO:0000313" key="7">
    <source>
        <dbReference type="Proteomes" id="UP001058974"/>
    </source>
</evidence>
<dbReference type="AlphaFoldDB" id="A0A9D5AMI8"/>
<proteinExistence type="inferred from homology"/>
<dbReference type="InterPro" id="IPR000528">
    <property type="entry name" value="Plant_nsLTP"/>
</dbReference>
<dbReference type="Proteomes" id="UP001058974">
    <property type="component" value="Chromosome 4"/>
</dbReference>
<sequence length="115" mass="12982">MKNLSMILMLLVLLLLTTEQGNAFECSKARTVIFPCWSFFNRIEDKPSRNCCNGVEYIKSLTPTLNERRTACECIKGLAINFPVFSEDLAASLSKRCGINMGFTISKYIDCNKIN</sequence>
<dbReference type="EMBL" id="JAMSHJ010000004">
    <property type="protein sequence ID" value="KAI5417637.1"/>
    <property type="molecule type" value="Genomic_DNA"/>
</dbReference>
<dbReference type="PANTHER" id="PTHR33076">
    <property type="entry name" value="NON-SPECIFIC LIPID-TRANSFER PROTEIN 2-RELATED"/>
    <property type="match status" value="1"/>
</dbReference>
<reference evidence="6 7" key="1">
    <citation type="journal article" date="2022" name="Nat. Genet.">
        <title>Improved pea reference genome and pan-genome highlight genomic features and evolutionary characteristics.</title>
        <authorList>
            <person name="Yang T."/>
            <person name="Liu R."/>
            <person name="Luo Y."/>
            <person name="Hu S."/>
            <person name="Wang D."/>
            <person name="Wang C."/>
            <person name="Pandey M.K."/>
            <person name="Ge S."/>
            <person name="Xu Q."/>
            <person name="Li N."/>
            <person name="Li G."/>
            <person name="Huang Y."/>
            <person name="Saxena R.K."/>
            <person name="Ji Y."/>
            <person name="Li M."/>
            <person name="Yan X."/>
            <person name="He Y."/>
            <person name="Liu Y."/>
            <person name="Wang X."/>
            <person name="Xiang C."/>
            <person name="Varshney R.K."/>
            <person name="Ding H."/>
            <person name="Gao S."/>
            <person name="Zong X."/>
        </authorList>
    </citation>
    <scope>NUCLEOTIDE SEQUENCE [LARGE SCALE GENOMIC DNA]</scope>
    <source>
        <strain evidence="6 7">cv. Zhongwan 6</strain>
    </source>
</reference>
<keyword evidence="7" id="KW-1185">Reference proteome</keyword>
<name>A0A9D5AMI8_PEA</name>
<dbReference type="PRINTS" id="PR00382">
    <property type="entry name" value="LIPIDTRNSFER"/>
</dbReference>
<evidence type="ECO:0000313" key="6">
    <source>
        <dbReference type="EMBL" id="KAI5417637.1"/>
    </source>
</evidence>
<feature type="chain" id="PRO_5038363238" description="Bifunctional inhibitor/plant lipid transfer protein/seed storage helical domain-containing protein" evidence="4">
    <location>
        <begin position="24"/>
        <end position="115"/>
    </location>
</feature>
<gene>
    <name evidence="6" type="ORF">KIW84_042306</name>
</gene>
<comment type="caution">
    <text evidence="6">The sequence shown here is derived from an EMBL/GenBank/DDBJ whole genome shotgun (WGS) entry which is preliminary data.</text>
</comment>
<dbReference type="Gramene" id="Psat04G0230600-T1">
    <property type="protein sequence ID" value="KAI5417637.1"/>
    <property type="gene ID" value="KIW84_042306"/>
</dbReference>
<comment type="similarity">
    <text evidence="1">Belongs to the plant LTP family.</text>
</comment>
<keyword evidence="2 4" id="KW-0732">Signal</keyword>
<organism evidence="6 7">
    <name type="scientific">Pisum sativum</name>
    <name type="common">Garden pea</name>
    <name type="synonym">Lathyrus oleraceus</name>
    <dbReference type="NCBI Taxonomy" id="3888"/>
    <lineage>
        <taxon>Eukaryota</taxon>
        <taxon>Viridiplantae</taxon>
        <taxon>Streptophyta</taxon>
        <taxon>Embryophyta</taxon>
        <taxon>Tracheophyta</taxon>
        <taxon>Spermatophyta</taxon>
        <taxon>Magnoliopsida</taxon>
        <taxon>eudicotyledons</taxon>
        <taxon>Gunneridae</taxon>
        <taxon>Pentapetalae</taxon>
        <taxon>rosids</taxon>
        <taxon>fabids</taxon>
        <taxon>Fabales</taxon>
        <taxon>Fabaceae</taxon>
        <taxon>Papilionoideae</taxon>
        <taxon>50 kb inversion clade</taxon>
        <taxon>NPAAA clade</taxon>
        <taxon>Hologalegina</taxon>
        <taxon>IRL clade</taxon>
        <taxon>Fabeae</taxon>
        <taxon>Lathyrus</taxon>
    </lineage>
</organism>
<dbReference type="GO" id="GO:0006869">
    <property type="term" value="P:lipid transport"/>
    <property type="evidence" value="ECO:0007669"/>
    <property type="project" value="InterPro"/>
</dbReference>